<evidence type="ECO:0000313" key="7">
    <source>
        <dbReference type="Proteomes" id="UP000244110"/>
    </source>
</evidence>
<feature type="domain" description="SUF system FeS cluster assembly SufBD N-terminal" evidence="3">
    <location>
        <begin position="9"/>
        <end position="169"/>
    </location>
</feature>
<dbReference type="SUPFAM" id="SSF101960">
    <property type="entry name" value="Stabilizer of iron transporter SufD"/>
    <property type="match status" value="1"/>
</dbReference>
<protein>
    <submittedName>
        <fullName evidence="4">Iron-regulated ABC transporter permease protein SufD</fullName>
    </submittedName>
</protein>
<accession>A0A0S3AF78</accession>
<reference evidence="4 7" key="3">
    <citation type="submission" date="2018-04" db="EMBL/GenBank/DDBJ databases">
        <title>Active sludge and wastewater microbial communities from Klosterneuburg, Austria.</title>
        <authorList>
            <person name="Wagner M."/>
        </authorList>
    </citation>
    <scope>NUCLEOTIDE SEQUENCE [LARGE SCALE GENOMIC DNA]</scope>
    <source>
        <strain evidence="4 7">Nm4</strain>
    </source>
</reference>
<name>A0A0S3AF78_9PROT</name>
<evidence type="ECO:0000313" key="5">
    <source>
        <dbReference type="EMBL" id="SDT84745.1"/>
    </source>
</evidence>
<dbReference type="NCBIfam" id="TIGR01981">
    <property type="entry name" value="sufD"/>
    <property type="match status" value="1"/>
</dbReference>
<dbReference type="EMBL" id="QAOL01000009">
    <property type="protein sequence ID" value="PTQ86664.1"/>
    <property type="molecule type" value="Genomic_DNA"/>
</dbReference>
<dbReference type="InterPro" id="IPR045595">
    <property type="entry name" value="SufBD_N"/>
</dbReference>
<dbReference type="InterPro" id="IPR011542">
    <property type="entry name" value="SUF_FeS_clus_asmbl_SufD"/>
</dbReference>
<dbReference type="PANTHER" id="PTHR43575">
    <property type="entry name" value="PROTEIN ABCI7, CHLOROPLASTIC"/>
    <property type="match status" value="1"/>
</dbReference>
<dbReference type="GO" id="GO:0016226">
    <property type="term" value="P:iron-sulfur cluster assembly"/>
    <property type="evidence" value="ECO:0007669"/>
    <property type="project" value="InterPro"/>
</dbReference>
<dbReference type="EMBL" id="FNLN01000002">
    <property type="protein sequence ID" value="SDT84745.1"/>
    <property type="molecule type" value="Genomic_DNA"/>
</dbReference>
<evidence type="ECO:0000313" key="4">
    <source>
        <dbReference type="EMBL" id="PTQ86664.1"/>
    </source>
</evidence>
<organism evidence="4 7">
    <name type="scientific">Nitrosomonas ureae</name>
    <dbReference type="NCBI Taxonomy" id="44577"/>
    <lineage>
        <taxon>Bacteria</taxon>
        <taxon>Pseudomonadati</taxon>
        <taxon>Pseudomonadota</taxon>
        <taxon>Betaproteobacteria</taxon>
        <taxon>Nitrosomonadales</taxon>
        <taxon>Nitrosomonadaceae</taxon>
        <taxon>Nitrosomonas</taxon>
    </lineage>
</organism>
<evidence type="ECO:0000256" key="1">
    <source>
        <dbReference type="ARBA" id="ARBA00043967"/>
    </source>
</evidence>
<dbReference type="InterPro" id="IPR037284">
    <property type="entry name" value="SUF_FeS_clus_asmbl_SufBD_sf"/>
</dbReference>
<evidence type="ECO:0000259" key="2">
    <source>
        <dbReference type="Pfam" id="PF01458"/>
    </source>
</evidence>
<dbReference type="InterPro" id="IPR000825">
    <property type="entry name" value="SUF_FeS_clus_asmbl_SufBD_core"/>
</dbReference>
<dbReference type="KEGG" id="nur:ATY38_00540"/>
<sequence>MSETVATDYLDCLLKSWSTKSNEPLSWLNQLRARAIDHVSTQRLPTKRDEEWRFTDISALTRLSFQSAQPHTNLQTQDIEHLYLKEAKSSLVFVDGYYSPQLSTHVDPAVLQVGNLSTFLLTHASVLESHFGQYVKFDNNVFAALNTAFLRDCALIIAPKNTAIAEPVHLLFIATQSEVTCYPRCLIIGEPGSNVTFVEDYVSLRETAYVTNSVTEISLSANAHARHIRIQRESAQAYHLANCAVSLAHGSNYQSVSISLGAQISRYNLNVQLVDEAAECTIDGLALISDNQLADTHTCIDHIKPNGISRQQHKCIVNDKAHAVFNGKIIVRPYAQQTNSSQSSRNLLLSKTAQIDTKPQLEIFADDVKCAHGATVGQLDQEEIFYLQSRGLSEATARSLLTYAFGAEIIDRIPVSSLRQQLAQTVLNQTRGNKL</sequence>
<proteinExistence type="inferred from homology"/>
<dbReference type="Pfam" id="PF01458">
    <property type="entry name" value="SUFBD_core"/>
    <property type="match status" value="1"/>
</dbReference>
<feature type="domain" description="SUF system FeS cluster assembly SufBD core" evidence="2">
    <location>
        <begin position="172"/>
        <end position="405"/>
    </location>
</feature>
<reference evidence="5" key="2">
    <citation type="submission" date="2016-10" db="EMBL/GenBank/DDBJ databases">
        <authorList>
            <person name="de Groot N.N."/>
        </authorList>
    </citation>
    <scope>NUCLEOTIDE SEQUENCE [LARGE SCALE GENOMIC DNA]</scope>
    <source>
        <strain evidence="5">Nm10</strain>
    </source>
</reference>
<evidence type="ECO:0000313" key="6">
    <source>
        <dbReference type="Proteomes" id="UP000182882"/>
    </source>
</evidence>
<comment type="similarity">
    <text evidence="1">Belongs to the iron-sulfur cluster assembly SufBD family.</text>
</comment>
<dbReference type="AlphaFoldDB" id="A0A0S3AF78"/>
<dbReference type="Proteomes" id="UP000244110">
    <property type="component" value="Unassembled WGS sequence"/>
</dbReference>
<dbReference type="PANTHER" id="PTHR43575:SF1">
    <property type="entry name" value="PROTEIN ABCI7, CHLOROPLASTIC"/>
    <property type="match status" value="1"/>
</dbReference>
<gene>
    <name evidence="4" type="ORF">C8R28_100993</name>
    <name evidence="5" type="ORF">SAMN05216406_10292</name>
</gene>
<keyword evidence="6" id="KW-1185">Reference proteome</keyword>
<dbReference type="Proteomes" id="UP000182882">
    <property type="component" value="Unassembled WGS sequence"/>
</dbReference>
<reference evidence="6" key="1">
    <citation type="submission" date="2016-10" db="EMBL/GenBank/DDBJ databases">
        <authorList>
            <person name="Varghese N."/>
            <person name="Submissions S."/>
        </authorList>
    </citation>
    <scope>NUCLEOTIDE SEQUENCE [LARGE SCALE GENOMIC DNA]</scope>
    <source>
        <strain evidence="6">Nm10</strain>
    </source>
</reference>
<dbReference type="RefSeq" id="WP_062557571.1">
    <property type="nucleotide sequence ID" value="NZ_CP013341.1"/>
</dbReference>
<evidence type="ECO:0000259" key="3">
    <source>
        <dbReference type="Pfam" id="PF19295"/>
    </source>
</evidence>
<dbReference type="InterPro" id="IPR055346">
    <property type="entry name" value="Fe-S_cluster_assembly_SufBD"/>
</dbReference>
<dbReference type="Pfam" id="PF19295">
    <property type="entry name" value="SufBD_N"/>
    <property type="match status" value="1"/>
</dbReference>